<accession>M1K736</accession>
<sequence>MVIINCRVDLDVALLLLIASTLGPMDQSDELIRRILDERSLEALCTLKHINKEKGEGLQNMLVQHFYATRRPIVYDEYIEIAKKMEEKSSSPVVNFKRRGSFFDLDDI</sequence>
<reference evidence="2" key="1">
    <citation type="journal article" date="2013" name="Eukaryot. Cell">
        <title>Extremely Reduced Levels of Heterozygosity in the Vertebrate Pathogen Encephalitozoon cuniculi.</title>
        <authorList>
            <person name="Selman M."/>
            <person name="Sak B."/>
            <person name="Kvac M."/>
            <person name="Farinelli L."/>
            <person name="Weiss L.M."/>
            <person name="Corradi N."/>
        </authorList>
    </citation>
    <scope>NUCLEOTIDE SEQUENCE</scope>
</reference>
<dbReference type="VEuPathDB" id="MicrosporidiaDB:AEWD_111360"/>
<gene>
    <name evidence="2" type="ORF">ECU11_1360</name>
</gene>
<keyword evidence="1" id="KW-0732">Signal</keyword>
<dbReference type="OMA" id="RISYCEY"/>
<proteinExistence type="predicted"/>
<dbReference type="AlphaFoldDB" id="M1K736"/>
<dbReference type="EMBL" id="KC513604">
    <property type="protein sequence ID" value="AGE95007.1"/>
    <property type="molecule type" value="Genomic_DNA"/>
</dbReference>
<evidence type="ECO:0000313" key="2">
    <source>
        <dbReference type="EMBL" id="AGE95007.1"/>
    </source>
</evidence>
<evidence type="ECO:0000256" key="1">
    <source>
        <dbReference type="SAM" id="SignalP"/>
    </source>
</evidence>
<dbReference type="VEuPathDB" id="MicrosporidiaDB:AEWR_111360"/>
<protein>
    <submittedName>
        <fullName evidence="2">Cell apoptosis-related protein</fullName>
    </submittedName>
</protein>
<feature type="signal peptide" evidence="1">
    <location>
        <begin position="1"/>
        <end position="23"/>
    </location>
</feature>
<dbReference type="VEuPathDB" id="MicrosporidiaDB:M970_111360"/>
<feature type="chain" id="PRO_5004015613" evidence="1">
    <location>
        <begin position="24"/>
        <end position="108"/>
    </location>
</feature>
<name>M1K736_ENCCN</name>
<dbReference type="VEuPathDB" id="MicrosporidiaDB:ECU11_1360"/>
<dbReference type="VEuPathDB" id="MicrosporidiaDB:AEWQ_111360"/>
<organism evidence="2">
    <name type="scientific">Encephalitozoon cuniculi</name>
    <name type="common">Microsporidian parasite</name>
    <dbReference type="NCBI Taxonomy" id="6035"/>
    <lineage>
        <taxon>Eukaryota</taxon>
        <taxon>Fungi</taxon>
        <taxon>Fungi incertae sedis</taxon>
        <taxon>Microsporidia</taxon>
        <taxon>Unikaryonidae</taxon>
        <taxon>Encephalitozoon</taxon>
    </lineage>
</organism>